<accession>A0AAV3XG86</accession>
<dbReference type="Pfam" id="PF03055">
    <property type="entry name" value="RPE65"/>
    <property type="match status" value="1"/>
</dbReference>
<evidence type="ECO:0000256" key="4">
    <source>
        <dbReference type="ARBA" id="ARBA00023004"/>
    </source>
</evidence>
<keyword evidence="6" id="KW-1185">Reference proteome</keyword>
<protein>
    <recommendedName>
        <fullName evidence="7">Dioxygenase</fullName>
    </recommendedName>
</protein>
<keyword evidence="3" id="KW-0479">Metal-binding</keyword>
<proteinExistence type="inferred from homology"/>
<dbReference type="EMBL" id="BLAY01000103">
    <property type="protein sequence ID" value="GET40895.1"/>
    <property type="molecule type" value="Genomic_DNA"/>
</dbReference>
<comment type="cofactor">
    <cofactor evidence="1">
        <name>Fe(2+)</name>
        <dbReference type="ChEBI" id="CHEBI:29033"/>
    </cofactor>
</comment>
<comment type="similarity">
    <text evidence="2">Belongs to the carotenoid oxygenase family.</text>
</comment>
<evidence type="ECO:0000256" key="3">
    <source>
        <dbReference type="ARBA" id="ARBA00022723"/>
    </source>
</evidence>
<dbReference type="GO" id="GO:0016702">
    <property type="term" value="F:oxidoreductase activity, acting on single donors with incorporation of molecular oxygen, incorporation of two atoms of oxygen"/>
    <property type="evidence" value="ECO:0007669"/>
    <property type="project" value="InterPro"/>
</dbReference>
<evidence type="ECO:0000256" key="1">
    <source>
        <dbReference type="ARBA" id="ARBA00001954"/>
    </source>
</evidence>
<evidence type="ECO:0000313" key="5">
    <source>
        <dbReference type="EMBL" id="GET40895.1"/>
    </source>
</evidence>
<comment type="caution">
    <text evidence="5">The sequence shown here is derived from an EMBL/GenBank/DDBJ whole genome shotgun (WGS) entry which is preliminary data.</text>
</comment>
<dbReference type="GO" id="GO:0046872">
    <property type="term" value="F:metal ion binding"/>
    <property type="evidence" value="ECO:0007669"/>
    <property type="project" value="UniProtKB-KW"/>
</dbReference>
<dbReference type="InterPro" id="IPR004294">
    <property type="entry name" value="Carotenoid_Oase"/>
</dbReference>
<evidence type="ECO:0000313" key="6">
    <source>
        <dbReference type="Proteomes" id="UP001050975"/>
    </source>
</evidence>
<dbReference type="Proteomes" id="UP001050975">
    <property type="component" value="Unassembled WGS sequence"/>
</dbReference>
<gene>
    <name evidence="5" type="ORF">MiSe_57070</name>
</gene>
<evidence type="ECO:0008006" key="7">
    <source>
        <dbReference type="Google" id="ProtNLM"/>
    </source>
</evidence>
<sequence>MTQPPHETTATNCAPPVPQSVMTASRNELSDVQLDCIWGEVPQDLHGHIFIATPVGSIESGGIPYADGTPTLNGDGAVYRLDFDQPGRVRVTSSILKPPCYWADFATQTEPAYRKYRFGNHGLGRSSMYLGLRNELNTAVLPIRFTGDTLDRLLVCWDGGRPYEIDLETLEVATAVGWNAEWEPQAKTPLNFVFNPVMT</sequence>
<reference evidence="5" key="1">
    <citation type="submission" date="2019-10" db="EMBL/GenBank/DDBJ databases">
        <title>Draft genome sequece of Microseira wollei NIES-4236.</title>
        <authorList>
            <person name="Yamaguchi H."/>
            <person name="Suzuki S."/>
            <person name="Kawachi M."/>
        </authorList>
    </citation>
    <scope>NUCLEOTIDE SEQUENCE</scope>
    <source>
        <strain evidence="5">NIES-4236</strain>
    </source>
</reference>
<organism evidence="5 6">
    <name type="scientific">Microseira wollei NIES-4236</name>
    <dbReference type="NCBI Taxonomy" id="2530354"/>
    <lineage>
        <taxon>Bacteria</taxon>
        <taxon>Bacillati</taxon>
        <taxon>Cyanobacteriota</taxon>
        <taxon>Cyanophyceae</taxon>
        <taxon>Oscillatoriophycideae</taxon>
        <taxon>Aerosakkonematales</taxon>
        <taxon>Aerosakkonemataceae</taxon>
        <taxon>Microseira</taxon>
    </lineage>
</organism>
<evidence type="ECO:0000256" key="2">
    <source>
        <dbReference type="ARBA" id="ARBA00006787"/>
    </source>
</evidence>
<dbReference type="AlphaFoldDB" id="A0AAV3XG86"/>
<keyword evidence="4" id="KW-0408">Iron</keyword>
<dbReference type="RefSeq" id="WP_226587110.1">
    <property type="nucleotide sequence ID" value="NZ_BLAY01000103.1"/>
</dbReference>
<name>A0AAV3XG86_9CYAN</name>